<evidence type="ECO:0000313" key="3">
    <source>
        <dbReference type="Proteomes" id="UP000188318"/>
    </source>
</evidence>
<keyword evidence="3" id="KW-1185">Reference proteome</keyword>
<feature type="region of interest" description="Disordered" evidence="1">
    <location>
        <begin position="1"/>
        <end position="28"/>
    </location>
</feature>
<accession>A0A1R3RIB2</accession>
<proteinExistence type="predicted"/>
<reference evidence="3" key="1">
    <citation type="journal article" date="2017" name="Genome Biol.">
        <title>Comparative genomics reveals high biological diversity and specific adaptations in the industrially and medically important fungal genus Aspergillus.</title>
        <authorList>
            <person name="de Vries R.P."/>
            <person name="Riley R."/>
            <person name="Wiebenga A."/>
            <person name="Aguilar-Osorio G."/>
            <person name="Amillis S."/>
            <person name="Uchima C.A."/>
            <person name="Anderluh G."/>
            <person name="Asadollahi M."/>
            <person name="Askin M."/>
            <person name="Barry K."/>
            <person name="Battaglia E."/>
            <person name="Bayram O."/>
            <person name="Benocci T."/>
            <person name="Braus-Stromeyer S.A."/>
            <person name="Caldana C."/>
            <person name="Canovas D."/>
            <person name="Cerqueira G.C."/>
            <person name="Chen F."/>
            <person name="Chen W."/>
            <person name="Choi C."/>
            <person name="Clum A."/>
            <person name="Dos Santos R.A."/>
            <person name="Damasio A.R."/>
            <person name="Diallinas G."/>
            <person name="Emri T."/>
            <person name="Fekete E."/>
            <person name="Flipphi M."/>
            <person name="Freyberg S."/>
            <person name="Gallo A."/>
            <person name="Gournas C."/>
            <person name="Habgood R."/>
            <person name="Hainaut M."/>
            <person name="Harispe M.L."/>
            <person name="Henrissat B."/>
            <person name="Hilden K.S."/>
            <person name="Hope R."/>
            <person name="Hossain A."/>
            <person name="Karabika E."/>
            <person name="Karaffa L."/>
            <person name="Karanyi Z."/>
            <person name="Krasevec N."/>
            <person name="Kuo A."/>
            <person name="Kusch H."/>
            <person name="LaButti K."/>
            <person name="Lagendijk E.L."/>
            <person name="Lapidus A."/>
            <person name="Levasseur A."/>
            <person name="Lindquist E."/>
            <person name="Lipzen A."/>
            <person name="Logrieco A.F."/>
            <person name="MacCabe A."/>
            <person name="Maekelae M.R."/>
            <person name="Malavazi I."/>
            <person name="Melin P."/>
            <person name="Meyer V."/>
            <person name="Mielnichuk N."/>
            <person name="Miskei M."/>
            <person name="Molnar A.P."/>
            <person name="Mule G."/>
            <person name="Ngan C.Y."/>
            <person name="Orejas M."/>
            <person name="Orosz E."/>
            <person name="Ouedraogo J.P."/>
            <person name="Overkamp K.M."/>
            <person name="Park H.-S."/>
            <person name="Perrone G."/>
            <person name="Piumi F."/>
            <person name="Punt P.J."/>
            <person name="Ram A.F."/>
            <person name="Ramon A."/>
            <person name="Rauscher S."/>
            <person name="Record E."/>
            <person name="Riano-Pachon D.M."/>
            <person name="Robert V."/>
            <person name="Roehrig J."/>
            <person name="Ruller R."/>
            <person name="Salamov A."/>
            <person name="Salih N.S."/>
            <person name="Samson R.A."/>
            <person name="Sandor E."/>
            <person name="Sanguinetti M."/>
            <person name="Schuetze T."/>
            <person name="Sepcic K."/>
            <person name="Shelest E."/>
            <person name="Sherlock G."/>
            <person name="Sophianopoulou V."/>
            <person name="Squina F.M."/>
            <person name="Sun H."/>
            <person name="Susca A."/>
            <person name="Todd R.B."/>
            <person name="Tsang A."/>
            <person name="Unkles S.E."/>
            <person name="van de Wiele N."/>
            <person name="van Rossen-Uffink D."/>
            <person name="Oliveira J.V."/>
            <person name="Vesth T.C."/>
            <person name="Visser J."/>
            <person name="Yu J.-H."/>
            <person name="Zhou M."/>
            <person name="Andersen M.R."/>
            <person name="Archer D.B."/>
            <person name="Baker S.E."/>
            <person name="Benoit I."/>
            <person name="Brakhage A.A."/>
            <person name="Braus G.H."/>
            <person name="Fischer R."/>
            <person name="Frisvad J.C."/>
            <person name="Goldman G.H."/>
            <person name="Houbraken J."/>
            <person name="Oakley B."/>
            <person name="Pocsi I."/>
            <person name="Scazzocchio C."/>
            <person name="Seiboth B."/>
            <person name="vanKuyk P.A."/>
            <person name="Wortman J."/>
            <person name="Dyer P.S."/>
            <person name="Grigoriev I.V."/>
        </authorList>
    </citation>
    <scope>NUCLEOTIDE SEQUENCE [LARGE SCALE GENOMIC DNA]</scope>
    <source>
        <strain evidence="3">ITEM 5010</strain>
    </source>
</reference>
<dbReference type="AlphaFoldDB" id="A0A1R3RIB2"/>
<gene>
    <name evidence="2" type="ORF">ASPCADRAFT_208752</name>
</gene>
<protein>
    <submittedName>
        <fullName evidence="2">Uncharacterized protein</fullName>
    </submittedName>
</protein>
<dbReference type="EMBL" id="KV907502">
    <property type="protein sequence ID" value="OOF94227.1"/>
    <property type="molecule type" value="Genomic_DNA"/>
</dbReference>
<organism evidence="2 3">
    <name type="scientific">Aspergillus carbonarius (strain ITEM 5010)</name>
    <dbReference type="NCBI Taxonomy" id="602072"/>
    <lineage>
        <taxon>Eukaryota</taxon>
        <taxon>Fungi</taxon>
        <taxon>Dikarya</taxon>
        <taxon>Ascomycota</taxon>
        <taxon>Pezizomycotina</taxon>
        <taxon>Eurotiomycetes</taxon>
        <taxon>Eurotiomycetidae</taxon>
        <taxon>Eurotiales</taxon>
        <taxon>Aspergillaceae</taxon>
        <taxon>Aspergillus</taxon>
        <taxon>Aspergillus subgen. Circumdati</taxon>
    </lineage>
</organism>
<dbReference type="Proteomes" id="UP000188318">
    <property type="component" value="Unassembled WGS sequence"/>
</dbReference>
<dbReference type="VEuPathDB" id="FungiDB:ASPCADRAFT_208752"/>
<feature type="compositionally biased region" description="Pro residues" evidence="1">
    <location>
        <begin position="70"/>
        <end position="94"/>
    </location>
</feature>
<sequence length="104" mass="10983">MHPRVIQSVGPVHMPLRQPVPLQPNEAHSRPVHWPFWQSGPLHWPLVTTGHVGAPVGTDVGAALVLVEPPEPLPLPPPLPPPPPAPPLYPPPPLGHHAAGGAQV</sequence>
<evidence type="ECO:0000256" key="1">
    <source>
        <dbReference type="SAM" id="MobiDB-lite"/>
    </source>
</evidence>
<name>A0A1R3RIB2_ASPC5</name>
<evidence type="ECO:0000313" key="2">
    <source>
        <dbReference type="EMBL" id="OOF94227.1"/>
    </source>
</evidence>
<feature type="region of interest" description="Disordered" evidence="1">
    <location>
        <begin position="70"/>
        <end position="104"/>
    </location>
</feature>